<dbReference type="RefSeq" id="XP_065671465.1">
    <property type="nucleotide sequence ID" value="XM_065815393.1"/>
</dbReference>
<comment type="cofactor">
    <cofactor evidence="2">
        <name>Zn(2+)</name>
        <dbReference type="ChEBI" id="CHEBI:29105"/>
    </cofactor>
</comment>
<evidence type="ECO:0000256" key="6">
    <source>
        <dbReference type="ARBA" id="ARBA00022695"/>
    </source>
</evidence>
<evidence type="ECO:0000259" key="12">
    <source>
        <dbReference type="Pfam" id="PF01087"/>
    </source>
</evidence>
<dbReference type="PROSITE" id="PS00117">
    <property type="entry name" value="GAL_P_UDP_TRANSF_I"/>
    <property type="match status" value="1"/>
</dbReference>
<dbReference type="InterPro" id="IPR005850">
    <property type="entry name" value="GalP_Utransf_C"/>
</dbReference>
<name>A0ABM4DAU1_HYDVU</name>
<dbReference type="InterPro" id="IPR005849">
    <property type="entry name" value="GalP_Utransf_N"/>
</dbReference>
<dbReference type="GO" id="GO:0016779">
    <property type="term" value="F:nucleotidyltransferase activity"/>
    <property type="evidence" value="ECO:0007669"/>
    <property type="project" value="UniProtKB-KW"/>
</dbReference>
<dbReference type="Gene3D" id="3.30.428.10">
    <property type="entry name" value="HIT-like"/>
    <property type="match status" value="2"/>
</dbReference>
<evidence type="ECO:0000256" key="11">
    <source>
        <dbReference type="RuleBase" id="RU000506"/>
    </source>
</evidence>
<sequence>MFDAEEHTHQRLNPLLNEWVIVSPHRTKRPWNGQVETSEEASVLRHDITNPLCPGVMRPSGKVNENYTSTYVFENDFPALLTSIPEPQNSEDDLFQVKSAAGICRVMCFHPYSDLSLPLMSENEILAVIAEWIRQVLELSQKYEWIQIFENKGTMMGCSNVHPHCQIWACSFLPRGIQIEDDNQRMYYEKHKKSMLMEYARKEMEKKDRIVVENQDWLVVVPYWAMWPYELLVIPKAPTKRISDLTQIQQKSLAVIMKIFLTKYDNLFKTSFPYTMGWHGAPFNEKCLNDCSHWQLHAHYFPPLLRSASIKKHMVGFEMLAGPMRDITPEKAAGILRGLSSVHFKEA</sequence>
<comment type="pathway">
    <text evidence="3 11">Carbohydrate metabolism; galactose metabolism.</text>
</comment>
<keyword evidence="5 11" id="KW-0808">Transferase</keyword>
<keyword evidence="7 11" id="KW-0479">Metal-binding</keyword>
<dbReference type="NCBIfam" id="TIGR00209">
    <property type="entry name" value="galT_1"/>
    <property type="match status" value="1"/>
</dbReference>
<keyword evidence="6 11" id="KW-0548">Nucleotidyltransferase</keyword>
<evidence type="ECO:0000256" key="9">
    <source>
        <dbReference type="ARBA" id="ARBA00023144"/>
    </source>
</evidence>
<evidence type="ECO:0000313" key="15">
    <source>
        <dbReference type="RefSeq" id="XP_065671465.1"/>
    </source>
</evidence>
<protein>
    <recommendedName>
        <fullName evidence="11">Galactose-1-phosphate uridylyltransferase</fullName>
        <ecNumber evidence="11">2.7.7.12</ecNumber>
    </recommendedName>
</protein>
<keyword evidence="9 11" id="KW-0299">Galactose metabolism</keyword>
<evidence type="ECO:0000313" key="14">
    <source>
        <dbReference type="Proteomes" id="UP001652625"/>
    </source>
</evidence>
<feature type="domain" description="Galactose-1-phosphate uridyl transferase C-terminal" evidence="13">
    <location>
        <begin position="180"/>
        <end position="346"/>
    </location>
</feature>
<evidence type="ECO:0000256" key="1">
    <source>
        <dbReference type="ARBA" id="ARBA00001107"/>
    </source>
</evidence>
<evidence type="ECO:0000256" key="5">
    <source>
        <dbReference type="ARBA" id="ARBA00022679"/>
    </source>
</evidence>
<dbReference type="CDD" id="cd00608">
    <property type="entry name" value="GalT"/>
    <property type="match status" value="1"/>
</dbReference>
<dbReference type="PANTHER" id="PTHR11943">
    <property type="entry name" value="GALACTOSE-1-PHOSPHATE URIDYLYLTRANSFERASE"/>
    <property type="match status" value="1"/>
</dbReference>
<evidence type="ECO:0000256" key="3">
    <source>
        <dbReference type="ARBA" id="ARBA00004947"/>
    </source>
</evidence>
<dbReference type="PIRSF" id="PIRSF000808">
    <property type="entry name" value="GalT"/>
    <property type="match status" value="1"/>
</dbReference>
<dbReference type="InterPro" id="IPR036265">
    <property type="entry name" value="HIT-like_sf"/>
</dbReference>
<dbReference type="NCBIfam" id="NF008724">
    <property type="entry name" value="PRK11720.1"/>
    <property type="match status" value="1"/>
</dbReference>
<evidence type="ECO:0000256" key="10">
    <source>
        <dbReference type="ARBA" id="ARBA00023277"/>
    </source>
</evidence>
<comment type="similarity">
    <text evidence="4 11">Belongs to the galactose-1-phosphate uridylyltransferase type 1 family.</text>
</comment>
<dbReference type="Proteomes" id="UP001652625">
    <property type="component" value="Chromosome 13"/>
</dbReference>
<dbReference type="PANTHER" id="PTHR11943:SF1">
    <property type="entry name" value="GALACTOSE-1-PHOSPHATE URIDYLYLTRANSFERASE"/>
    <property type="match status" value="1"/>
</dbReference>
<dbReference type="InterPro" id="IPR019779">
    <property type="entry name" value="GalP_UDPtransf1_His-AS"/>
</dbReference>
<gene>
    <name evidence="15" type="primary">LOC100212486</name>
</gene>
<evidence type="ECO:0000259" key="13">
    <source>
        <dbReference type="Pfam" id="PF02744"/>
    </source>
</evidence>
<feature type="domain" description="Galactose-1-phosphate uridyl transferase N-terminal" evidence="12">
    <location>
        <begin position="2"/>
        <end position="174"/>
    </location>
</feature>
<dbReference type="GeneID" id="100212486"/>
<organism evidence="14 15">
    <name type="scientific">Hydra vulgaris</name>
    <name type="common">Hydra</name>
    <name type="synonym">Hydra attenuata</name>
    <dbReference type="NCBI Taxonomy" id="6087"/>
    <lineage>
        <taxon>Eukaryota</taxon>
        <taxon>Metazoa</taxon>
        <taxon>Cnidaria</taxon>
        <taxon>Hydrozoa</taxon>
        <taxon>Hydroidolina</taxon>
        <taxon>Anthoathecata</taxon>
        <taxon>Aplanulata</taxon>
        <taxon>Hydridae</taxon>
        <taxon>Hydra</taxon>
    </lineage>
</organism>
<keyword evidence="8" id="KW-0862">Zinc</keyword>
<evidence type="ECO:0000256" key="2">
    <source>
        <dbReference type="ARBA" id="ARBA00001947"/>
    </source>
</evidence>
<dbReference type="EC" id="2.7.7.12" evidence="11"/>
<dbReference type="InterPro" id="IPR001937">
    <property type="entry name" value="GalP_UDPtransf1"/>
</dbReference>
<evidence type="ECO:0000256" key="7">
    <source>
        <dbReference type="ARBA" id="ARBA00022723"/>
    </source>
</evidence>
<accession>A0ABM4DAU1</accession>
<keyword evidence="10 11" id="KW-0119">Carbohydrate metabolism</keyword>
<comment type="catalytic activity">
    <reaction evidence="1 11">
        <text>alpha-D-galactose 1-phosphate + UDP-alpha-D-glucose = alpha-D-glucose 1-phosphate + UDP-alpha-D-galactose</text>
        <dbReference type="Rhea" id="RHEA:13989"/>
        <dbReference type="ChEBI" id="CHEBI:58336"/>
        <dbReference type="ChEBI" id="CHEBI:58601"/>
        <dbReference type="ChEBI" id="CHEBI:58885"/>
        <dbReference type="ChEBI" id="CHEBI:66914"/>
        <dbReference type="EC" id="2.7.7.12"/>
    </reaction>
</comment>
<evidence type="ECO:0000256" key="8">
    <source>
        <dbReference type="ARBA" id="ARBA00022833"/>
    </source>
</evidence>
<reference evidence="15" key="1">
    <citation type="submission" date="2025-08" db="UniProtKB">
        <authorList>
            <consortium name="RefSeq"/>
        </authorList>
    </citation>
    <scope>IDENTIFICATION</scope>
</reference>
<proteinExistence type="inferred from homology"/>
<dbReference type="Pfam" id="PF01087">
    <property type="entry name" value="GalP_UDP_transf"/>
    <property type="match status" value="1"/>
</dbReference>
<dbReference type="SUPFAM" id="SSF54197">
    <property type="entry name" value="HIT-like"/>
    <property type="match status" value="2"/>
</dbReference>
<dbReference type="Pfam" id="PF02744">
    <property type="entry name" value="GalP_UDP_tr_C"/>
    <property type="match status" value="1"/>
</dbReference>
<keyword evidence="14" id="KW-1185">Reference proteome</keyword>
<evidence type="ECO:0000256" key="4">
    <source>
        <dbReference type="ARBA" id="ARBA00010951"/>
    </source>
</evidence>